<comment type="caution">
    <text evidence="2">The sequence shown here is derived from an EMBL/GenBank/DDBJ whole genome shotgun (WGS) entry which is preliminary data.</text>
</comment>
<reference evidence="2" key="1">
    <citation type="submission" date="2022-11" db="EMBL/GenBank/DDBJ databases">
        <title>Chromosome-level genome of Pogonophryne albipinna.</title>
        <authorList>
            <person name="Jo E."/>
        </authorList>
    </citation>
    <scope>NUCLEOTIDE SEQUENCE</scope>
    <source>
        <strain evidence="2">SGF0006</strain>
        <tissue evidence="2">Muscle</tissue>
    </source>
</reference>
<dbReference type="EMBL" id="JAPTMU010000095">
    <property type="protein sequence ID" value="KAJ4921957.1"/>
    <property type="molecule type" value="Genomic_DNA"/>
</dbReference>
<evidence type="ECO:0000313" key="2">
    <source>
        <dbReference type="EMBL" id="KAJ4921957.1"/>
    </source>
</evidence>
<dbReference type="PANTHER" id="PTHR31025">
    <property type="entry name" value="SI:CH211-196P9.1-RELATED"/>
    <property type="match status" value="1"/>
</dbReference>
<evidence type="ECO:0000313" key="3">
    <source>
        <dbReference type="Proteomes" id="UP001219934"/>
    </source>
</evidence>
<feature type="region of interest" description="Disordered" evidence="1">
    <location>
        <begin position="66"/>
        <end position="106"/>
    </location>
</feature>
<keyword evidence="3" id="KW-1185">Reference proteome</keyword>
<feature type="compositionally biased region" description="Polar residues" evidence="1">
    <location>
        <begin position="76"/>
        <end position="86"/>
    </location>
</feature>
<organism evidence="2 3">
    <name type="scientific">Pogonophryne albipinna</name>
    <dbReference type="NCBI Taxonomy" id="1090488"/>
    <lineage>
        <taxon>Eukaryota</taxon>
        <taxon>Metazoa</taxon>
        <taxon>Chordata</taxon>
        <taxon>Craniata</taxon>
        <taxon>Vertebrata</taxon>
        <taxon>Euteleostomi</taxon>
        <taxon>Actinopterygii</taxon>
        <taxon>Neopterygii</taxon>
        <taxon>Teleostei</taxon>
        <taxon>Neoteleostei</taxon>
        <taxon>Acanthomorphata</taxon>
        <taxon>Eupercaria</taxon>
        <taxon>Perciformes</taxon>
        <taxon>Notothenioidei</taxon>
        <taxon>Pogonophryne</taxon>
    </lineage>
</organism>
<accession>A0AAD6F5X6</accession>
<protein>
    <submittedName>
        <fullName evidence="2">Uncharacterized protein</fullName>
    </submittedName>
</protein>
<sequence length="260" mass="28896">MELVKELVKKAIPSLSSDKMDALMARLVELGLQCEDDLILVEAPDIQDTLPLIQCRRLVKAFQGDSQAAPQFRSPGPTSTPLSQSDDLPPTPPAHTPSAHSPSCEPYSIPWHKMPSKLMDVLGENKWESSVRKLMAETYPIQRETINDGTNVKVLKEEWPFLFEAAHLFDHASRLLGFSVQNKLAQELSKKELGINNFLDTKGMKMGEGPVQLICGIVRYFKENPDHLFCKNEDSADAELSLPCTPCILIRANIKSLTGS</sequence>
<dbReference type="AlphaFoldDB" id="A0AAD6F5X6"/>
<dbReference type="PANTHER" id="PTHR31025:SF22">
    <property type="entry name" value="IP13529P"/>
    <property type="match status" value="1"/>
</dbReference>
<gene>
    <name evidence="2" type="ORF">JOQ06_021728</name>
</gene>
<proteinExistence type="predicted"/>
<evidence type="ECO:0000256" key="1">
    <source>
        <dbReference type="SAM" id="MobiDB-lite"/>
    </source>
</evidence>
<name>A0AAD6F5X6_9TELE</name>
<dbReference type="Proteomes" id="UP001219934">
    <property type="component" value="Unassembled WGS sequence"/>
</dbReference>